<dbReference type="GO" id="GO:0003700">
    <property type="term" value="F:DNA-binding transcription factor activity"/>
    <property type="evidence" value="ECO:0007669"/>
    <property type="project" value="InterPro"/>
</dbReference>
<reference evidence="7 8" key="1">
    <citation type="submission" date="2016-10" db="EMBL/GenBank/DDBJ databases">
        <authorList>
            <person name="de Groot N.N."/>
        </authorList>
    </citation>
    <scope>NUCLEOTIDE SEQUENCE [LARGE SCALE GENOMIC DNA]</scope>
    <source>
        <strain evidence="7 8">LMG 18387</strain>
    </source>
</reference>
<feature type="compositionally biased region" description="Basic residues" evidence="5">
    <location>
        <begin position="39"/>
        <end position="51"/>
    </location>
</feature>
<dbReference type="SUPFAM" id="SSF51215">
    <property type="entry name" value="Regulatory protein AraC"/>
    <property type="match status" value="1"/>
</dbReference>
<dbReference type="PROSITE" id="PS01124">
    <property type="entry name" value="HTH_ARAC_FAMILY_2"/>
    <property type="match status" value="1"/>
</dbReference>
<accession>A0A1G7XCG8</accession>
<dbReference type="InterPro" id="IPR009057">
    <property type="entry name" value="Homeodomain-like_sf"/>
</dbReference>
<evidence type="ECO:0000313" key="8">
    <source>
        <dbReference type="Proteomes" id="UP000198606"/>
    </source>
</evidence>
<dbReference type="EMBL" id="FNDG01000001">
    <property type="protein sequence ID" value="SDG81965.1"/>
    <property type="molecule type" value="Genomic_DNA"/>
</dbReference>
<keyword evidence="2 7" id="KW-0238">DNA-binding</keyword>
<dbReference type="Pfam" id="PF02311">
    <property type="entry name" value="AraC_binding"/>
    <property type="match status" value="1"/>
</dbReference>
<evidence type="ECO:0000256" key="1">
    <source>
        <dbReference type="ARBA" id="ARBA00023015"/>
    </source>
</evidence>
<dbReference type="SUPFAM" id="SSF46689">
    <property type="entry name" value="Homeodomain-like"/>
    <property type="match status" value="2"/>
</dbReference>
<evidence type="ECO:0000259" key="6">
    <source>
        <dbReference type="PROSITE" id="PS01124"/>
    </source>
</evidence>
<dbReference type="GO" id="GO:0043565">
    <property type="term" value="F:sequence-specific DNA binding"/>
    <property type="evidence" value="ECO:0007669"/>
    <property type="project" value="InterPro"/>
</dbReference>
<evidence type="ECO:0000313" key="7">
    <source>
        <dbReference type="EMBL" id="SDG81965.1"/>
    </source>
</evidence>
<dbReference type="Pfam" id="PF12833">
    <property type="entry name" value="HTH_18"/>
    <property type="match status" value="1"/>
</dbReference>
<keyword evidence="1" id="KW-0805">Transcription regulation</keyword>
<dbReference type="InterPro" id="IPR050204">
    <property type="entry name" value="AraC_XylS_family_regulators"/>
</dbReference>
<dbReference type="AlphaFoldDB" id="A0A1G7XCG8"/>
<sequence>MSAQSWVDLAQDTDTGIETIRAHFCGHAEGLLPFQRKPRCREKSRQARRRTQGMVVPLPSPPTTHGEISRATRRAGPVLPRCGVSRRLIWPAKPRGSCLASRQNGLRRGRAETATDPVPHWHDAYLVGFTEQGVQQFHCRKRLNSSLAGQVFLLEPGELHDGHAPEPEGFTYSMLYLDAQWLERELRGLFEQAPADCLPGFSVTLANDPHLLASVVEAFGALHRQELRMVRQSALDGLLARLTEYLHWRRRLDPDPRLPLVAQRARDFLHDQHSRDIGLDDLAAVCGVDRFRLSRAFKAAFGLAPHAYLVQLRLARARHLLACGEPPAQVAAVLGFADQSHLGRWFRRAYGITPAHYQRRCSNLPDG</sequence>
<evidence type="ECO:0000256" key="2">
    <source>
        <dbReference type="ARBA" id="ARBA00023125"/>
    </source>
</evidence>
<dbReference type="InterPro" id="IPR037923">
    <property type="entry name" value="HTH-like"/>
</dbReference>
<proteinExistence type="predicted"/>
<protein>
    <submittedName>
        <fullName evidence="7">AraC-type DNA-binding protein</fullName>
    </submittedName>
</protein>
<dbReference type="Gene3D" id="1.10.10.60">
    <property type="entry name" value="Homeodomain-like"/>
    <property type="match status" value="2"/>
</dbReference>
<organism evidence="7 8">
    <name type="scientific">Phytopseudomonas flavescens</name>
    <dbReference type="NCBI Taxonomy" id="29435"/>
    <lineage>
        <taxon>Bacteria</taxon>
        <taxon>Pseudomonadati</taxon>
        <taxon>Pseudomonadota</taxon>
        <taxon>Gammaproteobacteria</taxon>
        <taxon>Pseudomonadales</taxon>
        <taxon>Pseudomonadaceae</taxon>
        <taxon>Phytopseudomonas</taxon>
    </lineage>
</organism>
<dbReference type="PANTHER" id="PTHR46796">
    <property type="entry name" value="HTH-TYPE TRANSCRIPTIONAL ACTIVATOR RHAS-RELATED"/>
    <property type="match status" value="1"/>
</dbReference>
<feature type="domain" description="HTH araC/xylS-type" evidence="6">
    <location>
        <begin position="263"/>
        <end position="360"/>
    </location>
</feature>
<dbReference type="SMART" id="SM00342">
    <property type="entry name" value="HTH_ARAC"/>
    <property type="match status" value="1"/>
</dbReference>
<dbReference type="Proteomes" id="UP000198606">
    <property type="component" value="Unassembled WGS sequence"/>
</dbReference>
<gene>
    <name evidence="7" type="ORF">SAMN05216588_10169</name>
</gene>
<evidence type="ECO:0000256" key="5">
    <source>
        <dbReference type="SAM" id="MobiDB-lite"/>
    </source>
</evidence>
<feature type="region of interest" description="Disordered" evidence="5">
    <location>
        <begin position="39"/>
        <end position="73"/>
    </location>
</feature>
<evidence type="ECO:0000256" key="4">
    <source>
        <dbReference type="ARBA" id="ARBA00037345"/>
    </source>
</evidence>
<keyword evidence="3" id="KW-0804">Transcription</keyword>
<comment type="function">
    <text evidence="4">Regulatory protein of the TOL plasmid xyl operons. XylS activates the xylXYZLTEGFJQKIH operon required for the degradation of toluene, m-xylene and p-xylene.</text>
</comment>
<dbReference type="InterPro" id="IPR003313">
    <property type="entry name" value="AraC-bd"/>
</dbReference>
<dbReference type="InterPro" id="IPR018060">
    <property type="entry name" value="HTH_AraC"/>
</dbReference>
<dbReference type="PANTHER" id="PTHR46796:SF2">
    <property type="entry name" value="TRANSCRIPTIONAL REGULATORY PROTEIN"/>
    <property type="match status" value="1"/>
</dbReference>
<name>A0A1G7XCG8_9GAMM</name>
<evidence type="ECO:0000256" key="3">
    <source>
        <dbReference type="ARBA" id="ARBA00023163"/>
    </source>
</evidence>
<dbReference type="STRING" id="29435.SAMN05216588_10169"/>